<protein>
    <submittedName>
        <fullName evidence="1">Uncharacterized protein</fullName>
    </submittedName>
</protein>
<proteinExistence type="predicted"/>
<dbReference type="InterPro" id="IPR012337">
    <property type="entry name" value="RNaseH-like_sf"/>
</dbReference>
<evidence type="ECO:0000313" key="1">
    <source>
        <dbReference type="EMBL" id="CAH1111130.1"/>
    </source>
</evidence>
<accession>A0A9P0D4D9</accession>
<reference evidence="1" key="1">
    <citation type="submission" date="2022-01" db="EMBL/GenBank/DDBJ databases">
        <authorList>
            <person name="King R."/>
        </authorList>
    </citation>
    <scope>NUCLEOTIDE SEQUENCE</scope>
</reference>
<dbReference type="AlphaFoldDB" id="A0A9P0D4D9"/>
<dbReference type="SUPFAM" id="SSF53098">
    <property type="entry name" value="Ribonuclease H-like"/>
    <property type="match status" value="1"/>
</dbReference>
<keyword evidence="2" id="KW-1185">Reference proteome</keyword>
<dbReference type="EMBL" id="OV651817">
    <property type="protein sequence ID" value="CAH1111130.1"/>
    <property type="molecule type" value="Genomic_DNA"/>
</dbReference>
<gene>
    <name evidence="1" type="ORF">PSYICH_LOCUS11674</name>
</gene>
<organism evidence="1 2">
    <name type="scientific">Psylliodes chrysocephalus</name>
    <dbReference type="NCBI Taxonomy" id="3402493"/>
    <lineage>
        <taxon>Eukaryota</taxon>
        <taxon>Metazoa</taxon>
        <taxon>Ecdysozoa</taxon>
        <taxon>Arthropoda</taxon>
        <taxon>Hexapoda</taxon>
        <taxon>Insecta</taxon>
        <taxon>Pterygota</taxon>
        <taxon>Neoptera</taxon>
        <taxon>Endopterygota</taxon>
        <taxon>Coleoptera</taxon>
        <taxon>Polyphaga</taxon>
        <taxon>Cucujiformia</taxon>
        <taxon>Chrysomeloidea</taxon>
        <taxon>Chrysomelidae</taxon>
        <taxon>Galerucinae</taxon>
        <taxon>Alticini</taxon>
        <taxon>Psylliodes</taxon>
    </lineage>
</organism>
<dbReference type="OrthoDB" id="9046662at2759"/>
<name>A0A9P0D4D9_9CUCU</name>
<evidence type="ECO:0000313" key="2">
    <source>
        <dbReference type="Proteomes" id="UP001153636"/>
    </source>
</evidence>
<dbReference type="Proteomes" id="UP001153636">
    <property type="component" value="Chromosome 5"/>
</dbReference>
<sequence length="120" mass="13823">MSGKEAGVQAILRQKDKKAFYFHCSSHKLNLVVNDLKVIPEIRNSDGTIKEIIKFFRESVLRRKLIANIPKLSETRWSEKYKSIRVFKDHFVDLVDALKTLAEDRNGATRKSAHQMHTAA</sequence>